<dbReference type="OrthoDB" id="9815286at2"/>
<comment type="subcellular location">
    <subcellularLocation>
        <location evidence="1">Cell membrane</location>
        <topology evidence="1">Single-pass membrane protein</topology>
    </subcellularLocation>
</comment>
<evidence type="ECO:0000256" key="3">
    <source>
        <dbReference type="ARBA" id="ARBA00022692"/>
    </source>
</evidence>
<evidence type="ECO:0000313" key="6">
    <source>
        <dbReference type="EMBL" id="RHW50033.1"/>
    </source>
</evidence>
<keyword evidence="2" id="KW-1003">Cell membrane</keyword>
<reference evidence="6 7" key="1">
    <citation type="submission" date="2018-07" db="EMBL/GenBank/DDBJ databases">
        <title>Genome sequences of six Lactobacillus spp. isolated from bumble bee guts.</title>
        <authorList>
            <person name="Motta E.V.S."/>
            <person name="Moran N.A."/>
        </authorList>
    </citation>
    <scope>NUCLEOTIDE SEQUENCE [LARGE SCALE GENOMIC DNA]</scope>
    <source>
        <strain evidence="6 7">BI-1.1</strain>
    </source>
</reference>
<dbReference type="GO" id="GO:0005886">
    <property type="term" value="C:plasma membrane"/>
    <property type="evidence" value="ECO:0007669"/>
    <property type="project" value="UniProtKB-SubCell"/>
</dbReference>
<dbReference type="Pfam" id="PF04024">
    <property type="entry name" value="PspC"/>
    <property type="match status" value="1"/>
</dbReference>
<keyword evidence="4" id="KW-1133">Transmembrane helix</keyword>
<sequence length="65" mass="7492">MHIPWKRSGTNYVLAGVLGGIAEQLDWNANVLRVLWVLLTISPFPGLIVYLILWLLMEKPDQYVR</sequence>
<dbReference type="EMBL" id="QOCR01000004">
    <property type="protein sequence ID" value="RHW50033.1"/>
    <property type="molecule type" value="Genomic_DNA"/>
</dbReference>
<accession>A0A347SRP8</accession>
<keyword evidence="3" id="KW-0812">Transmembrane</keyword>
<evidence type="ECO:0000256" key="1">
    <source>
        <dbReference type="ARBA" id="ARBA00004162"/>
    </source>
</evidence>
<name>A0A347SRP8_9LACO</name>
<keyword evidence="5" id="KW-0472">Membrane</keyword>
<dbReference type="AlphaFoldDB" id="A0A347SRP8"/>
<dbReference type="PANTHER" id="PTHR33885:SF3">
    <property type="entry name" value="PHAGE SHOCK PROTEIN C"/>
    <property type="match status" value="1"/>
</dbReference>
<evidence type="ECO:0000256" key="5">
    <source>
        <dbReference type="ARBA" id="ARBA00023136"/>
    </source>
</evidence>
<dbReference type="Proteomes" id="UP000284109">
    <property type="component" value="Unassembled WGS sequence"/>
</dbReference>
<dbReference type="PANTHER" id="PTHR33885">
    <property type="entry name" value="PHAGE SHOCK PROTEIN C"/>
    <property type="match status" value="1"/>
</dbReference>
<gene>
    <name evidence="6" type="ORF">DS831_07695</name>
</gene>
<dbReference type="RefSeq" id="WP_118902270.1">
    <property type="nucleotide sequence ID" value="NZ_CP031513.1"/>
</dbReference>
<comment type="caution">
    <text evidence="6">The sequence shown here is derived from an EMBL/GenBank/DDBJ whole genome shotgun (WGS) entry which is preliminary data.</text>
</comment>
<evidence type="ECO:0000256" key="4">
    <source>
        <dbReference type="ARBA" id="ARBA00022989"/>
    </source>
</evidence>
<proteinExistence type="predicted"/>
<dbReference type="KEGG" id="lbm:DS830_04150"/>
<evidence type="ECO:0000313" key="7">
    <source>
        <dbReference type="Proteomes" id="UP000284109"/>
    </source>
</evidence>
<dbReference type="InterPro" id="IPR052027">
    <property type="entry name" value="PspC"/>
</dbReference>
<evidence type="ECO:0000256" key="2">
    <source>
        <dbReference type="ARBA" id="ARBA00022475"/>
    </source>
</evidence>
<organism evidence="6 7">
    <name type="scientific">Bombilactobacillus bombi</name>
    <dbReference type="NCBI Taxonomy" id="1303590"/>
    <lineage>
        <taxon>Bacteria</taxon>
        <taxon>Bacillati</taxon>
        <taxon>Bacillota</taxon>
        <taxon>Bacilli</taxon>
        <taxon>Lactobacillales</taxon>
        <taxon>Lactobacillaceae</taxon>
        <taxon>Bombilactobacillus</taxon>
    </lineage>
</organism>
<dbReference type="InterPro" id="IPR007168">
    <property type="entry name" value="Phageshock_PspC_N"/>
</dbReference>
<protein>
    <submittedName>
        <fullName evidence="6">PspC domain-containing protein</fullName>
    </submittedName>
</protein>
<keyword evidence="7" id="KW-1185">Reference proteome</keyword>